<keyword evidence="1" id="KW-1133">Transmembrane helix</keyword>
<dbReference type="Pfam" id="PF06993">
    <property type="entry name" value="DUF1304"/>
    <property type="match status" value="1"/>
</dbReference>
<feature type="transmembrane region" description="Helical" evidence="1">
    <location>
        <begin position="83"/>
        <end position="101"/>
    </location>
</feature>
<keyword evidence="1" id="KW-0472">Membrane</keyword>
<keyword evidence="1" id="KW-0812">Transmembrane</keyword>
<evidence type="ECO:0000313" key="2">
    <source>
        <dbReference type="EMBL" id="MFD1814287.1"/>
    </source>
</evidence>
<feature type="transmembrane region" description="Helical" evidence="1">
    <location>
        <begin position="49"/>
        <end position="71"/>
    </location>
</feature>
<feature type="transmembrane region" description="Helical" evidence="1">
    <location>
        <begin position="6"/>
        <end position="28"/>
    </location>
</feature>
<evidence type="ECO:0000256" key="1">
    <source>
        <dbReference type="SAM" id="Phobius"/>
    </source>
</evidence>
<gene>
    <name evidence="2" type="ORF">ACFSJG_18880</name>
</gene>
<dbReference type="RefSeq" id="WP_378486761.1">
    <property type="nucleotide sequence ID" value="NZ_JBHUFB010000013.1"/>
</dbReference>
<organism evidence="2 3">
    <name type="scientific">Rhodococcus gannanensis</name>
    <dbReference type="NCBI Taxonomy" id="1960308"/>
    <lineage>
        <taxon>Bacteria</taxon>
        <taxon>Bacillati</taxon>
        <taxon>Actinomycetota</taxon>
        <taxon>Actinomycetes</taxon>
        <taxon>Mycobacteriales</taxon>
        <taxon>Nocardiaceae</taxon>
        <taxon>Rhodococcus</taxon>
    </lineage>
</organism>
<protein>
    <submittedName>
        <fullName evidence="2">DUF1304 domain-containing protein</fullName>
    </submittedName>
</protein>
<proteinExistence type="predicted"/>
<dbReference type="EMBL" id="JBHUFB010000013">
    <property type="protein sequence ID" value="MFD1814287.1"/>
    <property type="molecule type" value="Genomic_DNA"/>
</dbReference>
<evidence type="ECO:0000313" key="3">
    <source>
        <dbReference type="Proteomes" id="UP001597286"/>
    </source>
</evidence>
<sequence length="134" mass="14069">MIAVAQVAAVIAAAVHLVVFVLEAFVFTRPSVHRGVFGVPTADVPAVRLWAFGVGFYNLFIGAGMIAGLALWWTGHETPGRTLVIYLAIFMFLSGIVLLVADRMALGRERGPGLWGSVGQAGPPLVTLVALAVA</sequence>
<name>A0ABW4P9H2_9NOCA</name>
<keyword evidence="3" id="KW-1185">Reference proteome</keyword>
<dbReference type="Proteomes" id="UP001597286">
    <property type="component" value="Unassembled WGS sequence"/>
</dbReference>
<dbReference type="InterPro" id="IPR009732">
    <property type="entry name" value="DUF1304"/>
</dbReference>
<accession>A0ABW4P9H2</accession>
<reference evidence="3" key="1">
    <citation type="journal article" date="2019" name="Int. J. Syst. Evol. Microbiol.">
        <title>The Global Catalogue of Microorganisms (GCM) 10K type strain sequencing project: providing services to taxonomists for standard genome sequencing and annotation.</title>
        <authorList>
            <consortium name="The Broad Institute Genomics Platform"/>
            <consortium name="The Broad Institute Genome Sequencing Center for Infectious Disease"/>
            <person name="Wu L."/>
            <person name="Ma J."/>
        </authorList>
    </citation>
    <scope>NUCLEOTIDE SEQUENCE [LARGE SCALE GENOMIC DNA]</scope>
    <source>
        <strain evidence="3">DT72</strain>
    </source>
</reference>
<comment type="caution">
    <text evidence="2">The sequence shown here is derived from an EMBL/GenBank/DDBJ whole genome shotgun (WGS) entry which is preliminary data.</text>
</comment>